<dbReference type="InterPro" id="IPR036291">
    <property type="entry name" value="NAD(P)-bd_dom_sf"/>
</dbReference>
<dbReference type="Proteomes" id="UP000239747">
    <property type="component" value="Unassembled WGS sequence"/>
</dbReference>
<sequence>MKNKIIVSGATGFVGQNLVPFLENKNWSIIPLSRKLEQNNTSLNYENLTIDDFNAAYAFIHLAGKAHDLKKTSLDDEYYEVNTELTKSLFDLFLQSDSKVFIYFSSVKAVADEVKGILKEDHPYEPGTVYGKSKALAEQYLLSKTIPSDKKLYILRPCMIHGPGNKGNLNLLYKVVSKGIPYPLASFDNKRSFVSITTITEVIENLLTRRPDSDVFNMADDYSISTNELIKVMALAIDKKPNLISINSTFIRWMASVGTLLGLPLNRERLQKLTESYEVSNSKIRKVLNISKPYDTKAGLTATVKSFNIK</sequence>
<name>A0A2S7UEI4_9FLAO</name>
<accession>A0A2S7UEI4</accession>
<dbReference type="AlphaFoldDB" id="A0A2S7UEI4"/>
<dbReference type="InterPro" id="IPR050177">
    <property type="entry name" value="Lipid_A_modif_metabolic_enz"/>
</dbReference>
<dbReference type="InterPro" id="IPR001509">
    <property type="entry name" value="Epimerase_deHydtase"/>
</dbReference>
<dbReference type="Pfam" id="PF01370">
    <property type="entry name" value="Epimerase"/>
    <property type="match status" value="1"/>
</dbReference>
<dbReference type="PANTHER" id="PTHR43245:SF58">
    <property type="entry name" value="BLL5923 PROTEIN"/>
    <property type="match status" value="1"/>
</dbReference>
<dbReference type="Gene3D" id="3.40.50.720">
    <property type="entry name" value="NAD(P)-binding Rossmann-like Domain"/>
    <property type="match status" value="1"/>
</dbReference>
<evidence type="ECO:0000259" key="1">
    <source>
        <dbReference type="Pfam" id="PF01370"/>
    </source>
</evidence>
<dbReference type="PANTHER" id="PTHR43245">
    <property type="entry name" value="BIFUNCTIONAL POLYMYXIN RESISTANCE PROTEIN ARNA"/>
    <property type="match status" value="1"/>
</dbReference>
<dbReference type="EMBL" id="MTPW01000001">
    <property type="protein sequence ID" value="PQJ33047.1"/>
    <property type="molecule type" value="Genomic_DNA"/>
</dbReference>
<keyword evidence="3" id="KW-1185">Reference proteome</keyword>
<dbReference type="RefSeq" id="WP_105072102.1">
    <property type="nucleotide sequence ID" value="NZ_MTPW01000001.1"/>
</dbReference>
<evidence type="ECO:0000313" key="2">
    <source>
        <dbReference type="EMBL" id="PQJ33047.1"/>
    </source>
</evidence>
<organism evidence="2 3">
    <name type="scientific">Nonlabens arenilitoris</name>
    <dbReference type="NCBI Taxonomy" id="1217969"/>
    <lineage>
        <taxon>Bacteria</taxon>
        <taxon>Pseudomonadati</taxon>
        <taxon>Bacteroidota</taxon>
        <taxon>Flavobacteriia</taxon>
        <taxon>Flavobacteriales</taxon>
        <taxon>Flavobacteriaceae</taxon>
        <taxon>Nonlabens</taxon>
    </lineage>
</organism>
<proteinExistence type="predicted"/>
<dbReference type="OrthoDB" id="329806at2"/>
<dbReference type="SUPFAM" id="SSF51735">
    <property type="entry name" value="NAD(P)-binding Rossmann-fold domains"/>
    <property type="match status" value="1"/>
</dbReference>
<protein>
    <submittedName>
        <fullName evidence="2">Nucleoside-diphosphate-sugar epimerase</fullName>
    </submittedName>
</protein>
<gene>
    <name evidence="2" type="ORF">BST92_14455</name>
</gene>
<feature type="domain" description="NAD-dependent epimerase/dehydratase" evidence="1">
    <location>
        <begin position="5"/>
        <end position="217"/>
    </location>
</feature>
<evidence type="ECO:0000313" key="3">
    <source>
        <dbReference type="Proteomes" id="UP000239747"/>
    </source>
</evidence>
<comment type="caution">
    <text evidence="2">The sequence shown here is derived from an EMBL/GenBank/DDBJ whole genome shotgun (WGS) entry which is preliminary data.</text>
</comment>
<reference evidence="2 3" key="1">
    <citation type="submission" date="2017-01" db="EMBL/GenBank/DDBJ databases">
        <title>Trade-off between light-utilization and light-protection in marine flavobacteria.</title>
        <authorList>
            <person name="Kumagai Y."/>
            <person name="Yoshizawa S."/>
            <person name="Kogure K."/>
            <person name="Iwasaki W."/>
        </authorList>
    </citation>
    <scope>NUCLEOTIDE SEQUENCE [LARGE SCALE GENOMIC DNA]</scope>
    <source>
        <strain evidence="2 3">KCTC 32109</strain>
    </source>
</reference>